<feature type="transmembrane region" description="Helical" evidence="2">
    <location>
        <begin position="21"/>
        <end position="40"/>
    </location>
</feature>
<sequence>MTFQRVHNAARSHRRQMKKSIMAICRTQFWFVIFVIFSMWSLLIYLNYSSVINSVALVAKFYVYSANHQESNFRQTAPSSGRNGIILQENDHDVNEGIGEGDDDKRINGVERKEKVSFVNGTVNGMVDDDEIHRVPVRKRKTGEEEGGGREETQENQI</sequence>
<proteinExistence type="predicted"/>
<feature type="compositionally biased region" description="Basic and acidic residues" evidence="1">
    <location>
        <begin position="142"/>
        <end position="158"/>
    </location>
</feature>
<dbReference type="AlphaFoldDB" id="A0AAD3S6U6"/>
<reference evidence="3" key="1">
    <citation type="submission" date="2023-05" db="EMBL/GenBank/DDBJ databases">
        <title>Nepenthes gracilis genome sequencing.</title>
        <authorList>
            <person name="Fukushima K."/>
        </authorList>
    </citation>
    <scope>NUCLEOTIDE SEQUENCE</scope>
    <source>
        <strain evidence="3">SING2019-196</strain>
    </source>
</reference>
<comment type="caution">
    <text evidence="3">The sequence shown here is derived from an EMBL/GenBank/DDBJ whole genome shotgun (WGS) entry which is preliminary data.</text>
</comment>
<dbReference type="Proteomes" id="UP001279734">
    <property type="component" value="Unassembled WGS sequence"/>
</dbReference>
<gene>
    <name evidence="3" type="ORF">Nepgr_007438</name>
</gene>
<protein>
    <recommendedName>
        <fullName evidence="5">Transmembrane protein</fullName>
    </recommendedName>
</protein>
<feature type="region of interest" description="Disordered" evidence="1">
    <location>
        <begin position="130"/>
        <end position="158"/>
    </location>
</feature>
<organism evidence="3 4">
    <name type="scientific">Nepenthes gracilis</name>
    <name type="common">Slender pitcher plant</name>
    <dbReference type="NCBI Taxonomy" id="150966"/>
    <lineage>
        <taxon>Eukaryota</taxon>
        <taxon>Viridiplantae</taxon>
        <taxon>Streptophyta</taxon>
        <taxon>Embryophyta</taxon>
        <taxon>Tracheophyta</taxon>
        <taxon>Spermatophyta</taxon>
        <taxon>Magnoliopsida</taxon>
        <taxon>eudicotyledons</taxon>
        <taxon>Gunneridae</taxon>
        <taxon>Pentapetalae</taxon>
        <taxon>Caryophyllales</taxon>
        <taxon>Nepenthaceae</taxon>
        <taxon>Nepenthes</taxon>
    </lineage>
</organism>
<evidence type="ECO:0000256" key="2">
    <source>
        <dbReference type="SAM" id="Phobius"/>
    </source>
</evidence>
<keyword evidence="2" id="KW-0812">Transmembrane</keyword>
<keyword evidence="2" id="KW-1133">Transmembrane helix</keyword>
<keyword evidence="4" id="KW-1185">Reference proteome</keyword>
<evidence type="ECO:0008006" key="5">
    <source>
        <dbReference type="Google" id="ProtNLM"/>
    </source>
</evidence>
<evidence type="ECO:0000313" key="4">
    <source>
        <dbReference type="Proteomes" id="UP001279734"/>
    </source>
</evidence>
<evidence type="ECO:0000256" key="1">
    <source>
        <dbReference type="SAM" id="MobiDB-lite"/>
    </source>
</evidence>
<dbReference type="EMBL" id="BSYO01000006">
    <property type="protein sequence ID" value="GMH05598.1"/>
    <property type="molecule type" value="Genomic_DNA"/>
</dbReference>
<name>A0AAD3S6U6_NEPGR</name>
<evidence type="ECO:0000313" key="3">
    <source>
        <dbReference type="EMBL" id="GMH05598.1"/>
    </source>
</evidence>
<keyword evidence="2" id="KW-0472">Membrane</keyword>
<accession>A0AAD3S6U6</accession>